<dbReference type="InterPro" id="IPR050080">
    <property type="entry name" value="RNase_PH"/>
</dbReference>
<dbReference type="OrthoDB" id="27298at2759"/>
<accession>A0A9N9DUP7</accession>
<keyword evidence="3" id="KW-0271">Exosome</keyword>
<evidence type="ECO:0000313" key="6">
    <source>
        <dbReference type="Proteomes" id="UP000789570"/>
    </source>
</evidence>
<comment type="subcellular location">
    <subcellularLocation>
        <location evidence="1">Nucleus</location>
    </subcellularLocation>
</comment>
<dbReference type="Proteomes" id="UP000789570">
    <property type="component" value="Unassembled WGS sequence"/>
</dbReference>
<proteinExistence type="predicted"/>
<dbReference type="Gene3D" id="3.30.230.70">
    <property type="entry name" value="GHMP Kinase, N-terminal domain"/>
    <property type="match status" value="1"/>
</dbReference>
<dbReference type="GO" id="GO:0000177">
    <property type="term" value="C:cytoplasmic exosome (RNase complex)"/>
    <property type="evidence" value="ECO:0007669"/>
    <property type="project" value="TreeGrafter"/>
</dbReference>
<dbReference type="PANTHER" id="PTHR11953:SF1">
    <property type="entry name" value="EXOSOME COMPLEX COMPONENT RRP46"/>
    <property type="match status" value="1"/>
</dbReference>
<evidence type="ECO:0000256" key="3">
    <source>
        <dbReference type="ARBA" id="ARBA00022835"/>
    </source>
</evidence>
<dbReference type="GO" id="GO:0016075">
    <property type="term" value="P:rRNA catabolic process"/>
    <property type="evidence" value="ECO:0007669"/>
    <property type="project" value="TreeGrafter"/>
</dbReference>
<evidence type="ECO:0000256" key="1">
    <source>
        <dbReference type="ARBA" id="ARBA00004123"/>
    </source>
</evidence>
<keyword evidence="6" id="KW-1185">Reference proteome</keyword>
<sequence length="54" mass="5875">MIDNESIMAAAINTTMIALIDAGIPMKDLVVAVSCVINKDDQLLLNPTAQEWKM</sequence>
<reference evidence="5" key="1">
    <citation type="submission" date="2021-06" db="EMBL/GenBank/DDBJ databases">
        <authorList>
            <person name="Kallberg Y."/>
            <person name="Tangrot J."/>
            <person name="Rosling A."/>
        </authorList>
    </citation>
    <scope>NUCLEOTIDE SEQUENCE</scope>
    <source>
        <strain evidence="5">UK204</strain>
    </source>
</reference>
<dbReference type="GO" id="GO:0003723">
    <property type="term" value="F:RNA binding"/>
    <property type="evidence" value="ECO:0007669"/>
    <property type="project" value="TreeGrafter"/>
</dbReference>
<evidence type="ECO:0000313" key="5">
    <source>
        <dbReference type="EMBL" id="CAG8653208.1"/>
    </source>
</evidence>
<evidence type="ECO:0000256" key="4">
    <source>
        <dbReference type="ARBA" id="ARBA00023242"/>
    </source>
</evidence>
<name>A0A9N9DUP7_9GLOM</name>
<dbReference type="GO" id="GO:0071028">
    <property type="term" value="P:nuclear mRNA surveillance"/>
    <property type="evidence" value="ECO:0007669"/>
    <property type="project" value="TreeGrafter"/>
</dbReference>
<dbReference type="InterPro" id="IPR027408">
    <property type="entry name" value="PNPase/RNase_PH_dom_sf"/>
</dbReference>
<organism evidence="5 6">
    <name type="scientific">Funneliformis caledonium</name>
    <dbReference type="NCBI Taxonomy" id="1117310"/>
    <lineage>
        <taxon>Eukaryota</taxon>
        <taxon>Fungi</taxon>
        <taxon>Fungi incertae sedis</taxon>
        <taxon>Mucoromycota</taxon>
        <taxon>Glomeromycotina</taxon>
        <taxon>Glomeromycetes</taxon>
        <taxon>Glomerales</taxon>
        <taxon>Glomeraceae</taxon>
        <taxon>Funneliformis</taxon>
    </lineage>
</organism>
<dbReference type="GO" id="GO:0005730">
    <property type="term" value="C:nucleolus"/>
    <property type="evidence" value="ECO:0007669"/>
    <property type="project" value="TreeGrafter"/>
</dbReference>
<dbReference type="EMBL" id="CAJVPQ010004524">
    <property type="protein sequence ID" value="CAG8653208.1"/>
    <property type="molecule type" value="Genomic_DNA"/>
</dbReference>
<evidence type="ECO:0000256" key="2">
    <source>
        <dbReference type="ARBA" id="ARBA00022552"/>
    </source>
</evidence>
<gene>
    <name evidence="5" type="ORF">FCALED_LOCUS11175</name>
</gene>
<dbReference type="SUPFAM" id="SSF54211">
    <property type="entry name" value="Ribosomal protein S5 domain 2-like"/>
    <property type="match status" value="1"/>
</dbReference>
<keyword evidence="4" id="KW-0539">Nucleus</keyword>
<dbReference type="GO" id="GO:0071051">
    <property type="term" value="P:poly(A)-dependent snoRNA 3'-end processing"/>
    <property type="evidence" value="ECO:0007669"/>
    <property type="project" value="TreeGrafter"/>
</dbReference>
<dbReference type="GO" id="GO:0000176">
    <property type="term" value="C:nuclear exosome (RNase complex)"/>
    <property type="evidence" value="ECO:0007669"/>
    <property type="project" value="TreeGrafter"/>
</dbReference>
<dbReference type="GO" id="GO:0034475">
    <property type="term" value="P:U4 snRNA 3'-end processing"/>
    <property type="evidence" value="ECO:0007669"/>
    <property type="project" value="TreeGrafter"/>
</dbReference>
<dbReference type="AlphaFoldDB" id="A0A9N9DUP7"/>
<comment type="caution">
    <text evidence="5">The sequence shown here is derived from an EMBL/GenBank/DDBJ whole genome shotgun (WGS) entry which is preliminary data.</text>
</comment>
<protein>
    <submittedName>
        <fullName evidence="5">711_t:CDS:1</fullName>
    </submittedName>
</protein>
<dbReference type="InterPro" id="IPR020568">
    <property type="entry name" value="Ribosomal_Su5_D2-typ_SF"/>
</dbReference>
<keyword evidence="2" id="KW-0698">rRNA processing</keyword>
<dbReference type="GO" id="GO:0006364">
    <property type="term" value="P:rRNA processing"/>
    <property type="evidence" value="ECO:0007669"/>
    <property type="project" value="UniProtKB-KW"/>
</dbReference>
<dbReference type="PANTHER" id="PTHR11953">
    <property type="entry name" value="EXOSOME COMPLEX COMPONENT"/>
    <property type="match status" value="1"/>
</dbReference>